<keyword evidence="2" id="KW-1185">Reference proteome</keyword>
<gene>
    <name evidence="1" type="ORF">BPT24_066</name>
</gene>
<accession>A0A1B4XWL1</accession>
<evidence type="ECO:0000313" key="1">
    <source>
        <dbReference type="EMBL" id="BAV39189.1"/>
    </source>
</evidence>
<evidence type="ECO:0000313" key="2">
    <source>
        <dbReference type="Proteomes" id="UP000224877"/>
    </source>
</evidence>
<proteinExistence type="predicted"/>
<sequence length="116" mass="13415">MLKYNIVIMVTKESIMEAYVFLRKNNQSIPDETLDFMKDASLKSLEDLKNGDVKVATGNSALVEEWDNTENDHWDEYIEKEPINDAEKCNECGHYMVEKMSGIKCSNDDCNNFKCF</sequence>
<name>A0A1B4XWL1_9CAUD</name>
<protein>
    <submittedName>
        <fullName evidence="1">Uncharacterized protein</fullName>
    </submittedName>
</protein>
<dbReference type="Proteomes" id="UP000224877">
    <property type="component" value="Segment"/>
</dbReference>
<dbReference type="EMBL" id="LC168164">
    <property type="protein sequence ID" value="BAV39189.1"/>
    <property type="molecule type" value="Genomic_DNA"/>
</dbReference>
<organism evidence="1 2">
    <name type="scientific">Tenacibaculum phage pT24</name>
    <dbReference type="NCBI Taxonomy" id="1880590"/>
    <lineage>
        <taxon>Viruses</taxon>
        <taxon>Duplodnaviria</taxon>
        <taxon>Heunggongvirae</taxon>
        <taxon>Uroviricota</taxon>
        <taxon>Caudoviricetes</taxon>
        <taxon>Kungbxnavirus</taxon>
        <taxon>Kungbxnavirus pT24</taxon>
    </lineage>
</organism>
<reference evidence="1 2" key="1">
    <citation type="submission" date="2016-07" db="EMBL/GenBank/DDBJ databases">
        <title>Characterization of three bacteriophages infecting bacteria isolated from shrimp culture pond water.</title>
        <authorList>
            <person name="Khoa H.V."/>
        </authorList>
    </citation>
    <scope>NUCLEOTIDE SEQUENCE [LARGE SCALE GENOMIC DNA]</scope>
</reference>